<evidence type="ECO:0000256" key="2">
    <source>
        <dbReference type="ARBA" id="ARBA00009540"/>
    </source>
</evidence>
<dbReference type="GO" id="GO:0005739">
    <property type="term" value="C:mitochondrion"/>
    <property type="evidence" value="ECO:0007669"/>
    <property type="project" value="UniProtKB-SubCell"/>
</dbReference>
<feature type="compositionally biased region" description="Polar residues" evidence="5">
    <location>
        <begin position="957"/>
        <end position="967"/>
    </location>
</feature>
<feature type="compositionally biased region" description="Pro residues" evidence="5">
    <location>
        <begin position="905"/>
        <end position="914"/>
    </location>
</feature>
<comment type="subcellular location">
    <subcellularLocation>
        <location evidence="1">Mitochondrion</location>
    </subcellularLocation>
</comment>
<feature type="compositionally biased region" description="Pro residues" evidence="5">
    <location>
        <begin position="302"/>
        <end position="317"/>
    </location>
</feature>
<feature type="compositionally biased region" description="Low complexity" evidence="5">
    <location>
        <begin position="289"/>
        <end position="301"/>
    </location>
</feature>
<feature type="region of interest" description="Disordered" evidence="5">
    <location>
        <begin position="247"/>
        <end position="457"/>
    </location>
</feature>
<gene>
    <name evidence="7" type="ORF">CSUI_009341</name>
</gene>
<dbReference type="InterPro" id="IPR006571">
    <property type="entry name" value="TLDc_dom"/>
</dbReference>
<feature type="compositionally biased region" description="Low complexity" evidence="5">
    <location>
        <begin position="318"/>
        <end position="341"/>
    </location>
</feature>
<feature type="region of interest" description="Disordered" evidence="5">
    <location>
        <begin position="20"/>
        <end position="44"/>
    </location>
</feature>
<dbReference type="AlphaFoldDB" id="A0A2C6KK39"/>
<dbReference type="Pfam" id="PF07534">
    <property type="entry name" value="TLD"/>
    <property type="match status" value="1"/>
</dbReference>
<feature type="compositionally biased region" description="Basic and acidic residues" evidence="5">
    <location>
        <begin position="979"/>
        <end position="997"/>
    </location>
</feature>
<evidence type="ECO:0000259" key="6">
    <source>
        <dbReference type="PROSITE" id="PS51886"/>
    </source>
</evidence>
<feature type="region of interest" description="Disordered" evidence="5">
    <location>
        <begin position="693"/>
        <end position="716"/>
    </location>
</feature>
<dbReference type="PANTHER" id="PTHR23354">
    <property type="entry name" value="NUCLEOLAR PROTEIN 7/ESTROGEN RECEPTOR COACTIVATOR-RELATED"/>
    <property type="match status" value="1"/>
</dbReference>
<feature type="compositionally biased region" description="Gly residues" evidence="5">
    <location>
        <begin position="1042"/>
        <end position="1051"/>
    </location>
</feature>
<feature type="compositionally biased region" description="Basic and acidic residues" evidence="5">
    <location>
        <begin position="1005"/>
        <end position="1024"/>
    </location>
</feature>
<feature type="compositionally biased region" description="Low complexity" evidence="5">
    <location>
        <begin position="174"/>
        <end position="187"/>
    </location>
</feature>
<feature type="region of interest" description="Disordered" evidence="5">
    <location>
        <begin position="490"/>
        <end position="585"/>
    </location>
</feature>
<organism evidence="7 8">
    <name type="scientific">Cystoisospora suis</name>
    <dbReference type="NCBI Taxonomy" id="483139"/>
    <lineage>
        <taxon>Eukaryota</taxon>
        <taxon>Sar</taxon>
        <taxon>Alveolata</taxon>
        <taxon>Apicomplexa</taxon>
        <taxon>Conoidasida</taxon>
        <taxon>Coccidia</taxon>
        <taxon>Eucoccidiorida</taxon>
        <taxon>Eimeriorina</taxon>
        <taxon>Sarcocystidae</taxon>
        <taxon>Cystoisospora</taxon>
    </lineage>
</organism>
<feature type="compositionally biased region" description="Low complexity" evidence="5">
    <location>
        <begin position="1025"/>
        <end position="1041"/>
    </location>
</feature>
<evidence type="ECO:0000313" key="8">
    <source>
        <dbReference type="Proteomes" id="UP000221165"/>
    </source>
</evidence>
<feature type="region of interest" description="Disordered" evidence="5">
    <location>
        <begin position="149"/>
        <end position="188"/>
    </location>
</feature>
<feature type="compositionally biased region" description="Low complexity" evidence="5">
    <location>
        <begin position="247"/>
        <end position="270"/>
    </location>
</feature>
<evidence type="ECO:0000256" key="4">
    <source>
        <dbReference type="ARBA" id="ARBA00040604"/>
    </source>
</evidence>
<feature type="compositionally biased region" description="Low complexity" evidence="5">
    <location>
        <begin position="521"/>
        <end position="534"/>
    </location>
</feature>
<protein>
    <recommendedName>
        <fullName evidence="4">Oxidation resistance protein 1</fullName>
    </recommendedName>
</protein>
<name>A0A2C6KK39_9APIC</name>
<feature type="compositionally biased region" description="Basic residues" evidence="5">
    <location>
        <begin position="405"/>
        <end position="414"/>
    </location>
</feature>
<comment type="similarity">
    <text evidence="2">Belongs to the OXR1 family.</text>
</comment>
<evidence type="ECO:0000256" key="5">
    <source>
        <dbReference type="SAM" id="MobiDB-lite"/>
    </source>
</evidence>
<dbReference type="OrthoDB" id="289228at2759"/>
<evidence type="ECO:0000313" key="7">
    <source>
        <dbReference type="EMBL" id="PHJ16842.1"/>
    </source>
</evidence>
<evidence type="ECO:0000256" key="3">
    <source>
        <dbReference type="ARBA" id="ARBA00023128"/>
    </source>
</evidence>
<feature type="compositionally biased region" description="Polar residues" evidence="5">
    <location>
        <begin position="359"/>
        <end position="374"/>
    </location>
</feature>
<reference evidence="7 8" key="1">
    <citation type="journal article" date="2017" name="Int. J. Parasitol.">
        <title>The genome of the protozoan parasite Cystoisospora suis and a reverse vaccinology approach to identify vaccine candidates.</title>
        <authorList>
            <person name="Palmieri N."/>
            <person name="Shrestha A."/>
            <person name="Ruttkowski B."/>
            <person name="Beck T."/>
            <person name="Vogl C."/>
            <person name="Tomley F."/>
            <person name="Blake D.P."/>
            <person name="Joachim A."/>
        </authorList>
    </citation>
    <scope>NUCLEOTIDE SEQUENCE [LARGE SCALE GENOMIC DNA]</scope>
    <source>
        <strain evidence="7 8">Wien I</strain>
    </source>
</reference>
<feature type="compositionally biased region" description="Polar residues" evidence="5">
    <location>
        <begin position="490"/>
        <end position="499"/>
    </location>
</feature>
<keyword evidence="3" id="KW-0496">Mitochondrion</keyword>
<keyword evidence="8" id="KW-1185">Reference proteome</keyword>
<feature type="compositionally biased region" description="Low complexity" evidence="5">
    <location>
        <begin position="558"/>
        <end position="576"/>
    </location>
</feature>
<feature type="compositionally biased region" description="Low complexity" evidence="5">
    <location>
        <begin position="925"/>
        <end position="941"/>
    </location>
</feature>
<dbReference type="SMART" id="SM00584">
    <property type="entry name" value="TLDc"/>
    <property type="match status" value="1"/>
</dbReference>
<dbReference type="PROSITE" id="PS51886">
    <property type="entry name" value="TLDC"/>
    <property type="match status" value="1"/>
</dbReference>
<dbReference type="Proteomes" id="UP000221165">
    <property type="component" value="Unassembled WGS sequence"/>
</dbReference>
<dbReference type="PANTHER" id="PTHR23354:SF62">
    <property type="entry name" value="MUSTARD, ISOFORM V"/>
    <property type="match status" value="1"/>
</dbReference>
<dbReference type="EMBL" id="MIGC01005536">
    <property type="protein sequence ID" value="PHJ16842.1"/>
    <property type="molecule type" value="Genomic_DNA"/>
</dbReference>
<feature type="domain" description="TLDc" evidence="6">
    <location>
        <begin position="748"/>
        <end position="900"/>
    </location>
</feature>
<dbReference type="GeneID" id="94432668"/>
<evidence type="ECO:0000256" key="1">
    <source>
        <dbReference type="ARBA" id="ARBA00004173"/>
    </source>
</evidence>
<dbReference type="RefSeq" id="XP_067918567.1">
    <property type="nucleotide sequence ID" value="XM_068069457.1"/>
</dbReference>
<accession>A0A2C6KK39</accession>
<sequence>MQQLQARGFSSSSVLLTGKANSTDAGGGTAGGGGKSGSGSRMAGGLKSLAPSVVACSSKGAARKADETNSGGTHITLQEIVDAVSACAYGDREELQLHMLQRLLSRVSKLLGEQNKRLRHQQSIAGGNSRNADRSSICHSHGLFASLHNQTHGHSSSSSSSSQQPSEAGGGGSTAASPSSPQSVALSTGGGGGTALSPCCPVNGIEAVLYQICVSAYLLFLAIISPSNPLFSCEDPFFLDPSSHPLPTTSTISSSSTTTTAQTAPPSSSSSGGGGVGTYRDPTQERRFSPPSSSIHPTSSLSPPPFSPPTSSSPPPSCGSSSSLHPQQHPFSTPASTSSPSLPQYTTTSRLERGHPHSSVPTATALSSPLSRESPSFHAAGGGDPHHTHHHRGGDTSANNSSSMHPHHYPHHHTSAQPPSSSSSSLAYQHYRHNPYNHNPVAGAPPPPNVTSHHHHMSNWDAASSSSLVSFPTSTPLNFSFLINAFSTSTVHQPSNTKGNHAPEVYPSSPPVPPAPSNLYHQSSHQPNSHSSHTSGGGGGGGLFPSCSSSHQQGVSNTSPSSPSPAQSTQQQPATGSAGGCSSGYRGGGGGVGGVLNQHHQGGTGTCISNTPMITPSGVSKSQQQEALLWLLQVVPQLPALFVIAVSHFLLGVDDAAGENNANSGGLAAAGGGGSFQQAPTLEYQVYAQRRRRSGGSGFHSPRRGSRLRGGSQQSDRQTFYHRSGSLEALSQATCGWRGDGPLDGSSKIFTDETAVMLRLSSTLFAFPPTYPWRRLYASWKQGASFNRICSSVFYYDAPTVLLIKTKRNGVLGALISVAWRDGGHLFFGDSNCFLFSLEPQFQIIRPSGLGRNFVYINVKNQFYPKGIGFGGQAGCFRLWLGDDFQGCYCTRSDATYGAGILHRPAPPPPPPPSSSSILAQNNTSSRDSLGQSSSSSSSSSPQKFTPGGISAAPPGSQHSSRTSTAGYGNHLASAAGGGREEKYERHNPEEGEGKREEEEEEGDRDNSSDGRDKAHSNSHDESSSHSNGQGQQSQQQQQNGGAAGSGGGTCSYGVELEEEKDVFHLPFEVREVEVWGCGDASTRQQQLAAKNREEQLRMERRQVDRGRFAQNDFDREFLLENTFNRAKGADAPTT</sequence>
<comment type="caution">
    <text evidence="7">The sequence shown here is derived from an EMBL/GenBank/DDBJ whole genome shotgun (WGS) entry which is preliminary data.</text>
</comment>
<dbReference type="VEuPathDB" id="ToxoDB:CSUI_009341"/>
<feature type="compositionally biased region" description="Low complexity" evidence="5">
    <location>
        <begin position="153"/>
        <end position="167"/>
    </location>
</feature>
<feature type="region of interest" description="Disordered" evidence="5">
    <location>
        <begin position="901"/>
        <end position="1054"/>
    </location>
</feature>
<feature type="compositionally biased region" description="Gly residues" evidence="5">
    <location>
        <begin position="25"/>
        <end position="37"/>
    </location>
</feature>
<proteinExistence type="inferred from homology"/>